<dbReference type="Proteomes" id="UP000019151">
    <property type="component" value="Chromosome"/>
</dbReference>
<reference evidence="2 3" key="1">
    <citation type="journal article" date="2014" name="Genome Announc.">
        <title>Genome Sequence and Methylome of Soil Bacterium Gemmatirosa kalamazoonensis KBS708T, a Member of the Rarely Cultivated Gemmatimonadetes Phylum.</title>
        <authorList>
            <person name="Debruyn J.M."/>
            <person name="Radosevich M."/>
            <person name="Wommack K.E."/>
            <person name="Polson S.W."/>
            <person name="Hauser L.J."/>
            <person name="Fawaz M.N."/>
            <person name="Korlach J."/>
            <person name="Tsai Y.C."/>
        </authorList>
    </citation>
    <scope>NUCLEOTIDE SEQUENCE [LARGE SCALE GENOMIC DNA]</scope>
    <source>
        <strain evidence="2 3">KBS708</strain>
    </source>
</reference>
<evidence type="ECO:0000259" key="1">
    <source>
        <dbReference type="Pfam" id="PF20698"/>
    </source>
</evidence>
<dbReference type="InParanoid" id="W0RK78"/>
<proteinExistence type="predicted"/>
<organism evidence="2 3">
    <name type="scientific">Gemmatirosa kalamazoonensis</name>
    <dbReference type="NCBI Taxonomy" id="861299"/>
    <lineage>
        <taxon>Bacteria</taxon>
        <taxon>Pseudomonadati</taxon>
        <taxon>Gemmatimonadota</taxon>
        <taxon>Gemmatimonadia</taxon>
        <taxon>Gemmatimonadales</taxon>
        <taxon>Gemmatimonadaceae</taxon>
        <taxon>Gemmatirosa</taxon>
    </lineage>
</organism>
<dbReference type="InterPro" id="IPR011990">
    <property type="entry name" value="TPR-like_helical_dom_sf"/>
</dbReference>
<dbReference type="eggNOG" id="COG0782">
    <property type="taxonomic scope" value="Bacteria"/>
</dbReference>
<dbReference type="STRING" id="861299.J421_2296"/>
<dbReference type="HOGENOM" id="CLU_259498_0_0_0"/>
<feature type="domain" description="PIN" evidence="1">
    <location>
        <begin position="1001"/>
        <end position="1125"/>
    </location>
</feature>
<dbReference type="InterPro" id="IPR019734">
    <property type="entry name" value="TPR_rpt"/>
</dbReference>
<dbReference type="InterPro" id="IPR048987">
    <property type="entry name" value="PIN-TPR-GreABC"/>
</dbReference>
<dbReference type="Pfam" id="PF20698">
    <property type="entry name" value="PIN-TPR-GreABC"/>
    <property type="match status" value="1"/>
</dbReference>
<evidence type="ECO:0000313" key="3">
    <source>
        <dbReference type="Proteomes" id="UP000019151"/>
    </source>
</evidence>
<accession>W0RK78</accession>
<dbReference type="KEGG" id="gba:J421_2296"/>
<name>W0RK78_9BACT</name>
<dbReference type="Gene3D" id="1.25.40.10">
    <property type="entry name" value="Tetratricopeptide repeat domain"/>
    <property type="match status" value="2"/>
</dbReference>
<sequence length="1325" mass="142536">MTLIPPQALDALQAALDTLPEPARKAVTNAVVKTLTTAAGGLMRRTMARWRPTRDDQARRLALTAAVAAALEGRDELAAVGLARALEREPFAGLVTRVLQRPNDPVDEPAVRRAFEESIYDLGSVGVDEVAFVRELRERFLTALRLAEGVEAKLLYTVTRIEDLRSTQEALLAGQQRMERLLLDRTVAVAGSAPGSSSVPAPEASWEPRMAEAKALYQAGNVRSALRLWERLRDEAAASGAPPIVRARVASNIGMALVELGQPAEAVVAARMALDYAPDRADFVANLAQIELLAGAREDALRDAMRALAMDPASETAWSARIQASPTSVDVALLPNELRESPSIIIARAVVAGRADARAAVVLLRDALRAGRRDPQLLVVLAETLYATLFPRSGADPAPKDVVDDIRRLGAEAEAALRGTERTRLLARALIVQGGAADLARDPDRGSAYFQQAFEADPTSAHTQLVAAQGQIVAGDGGAALYLLDRTPEVARDAAWHAVRVRALCLAGRAASADDSVRAALAGARPAQRTFIANTLLEGLIPADRLDLAEAALALLDGAGVGEEASEDLVEEPAPAEMRHVFRARIALRRDDRAGAERAYDAALAAAETKSEVALEYASYLYGEREYARAAELFAASNAWQRDERAAMQYARSAFAVGQYATVLVVTAAAAAAPGAGGEAPWWVLDLEARIAEEREDVPTALSTLGRLVAARPEVAETRLRYAFTLLRAADVDRAREVLAPLEPRTDLDAEDTTNLARALARVGRQEAALRQAYRALRQFPDNARIVQACLTDVWLGADTAEELPAALFERPRVEPDTWVRLRADDGEEVAYLILADEPHDVRRNEFLATDPRAATFLGLAVGDAVTLHAETVSEKTFRVAELKSAFLHVFHDAMLAFQTRFPGTPGLQMIHVGEGDAFDPTPLVRLLAQREAHERAIFAMYRERRAPLGTVADLLGRSLRRTYLGLLHDRDTPVLVEAPDPERFAAARREAAAGTVVLTVTGVTTLHALGRLDLLAALYPRRVASQSLLDELTADVAEWEAAVAHGGFHSAGLSDDHRIALDAVTAEDARALAEQARALRDAVAADAEVLPRPLHRLDARPGARPEVRDLVGASSFDAVELAVTLGETSPGAAQTGSAATAAMVGEKPPGATLHADDWGLRNVARHEWGLEGCSTYVLLLSARERGLLDETEFADLVERLLAFRHTFVPVDAELLYRTLAESGFEATPRVLCALDVLAQPEVSLDGAVDVTAALLRLLAGSTLGHGALATVTSLALERLTRGRDERAVLRRFAEQASQALRLAPLDLAVVTERVRAFTAARRMA</sequence>
<evidence type="ECO:0000313" key="2">
    <source>
        <dbReference type="EMBL" id="AHG89833.1"/>
    </source>
</evidence>
<keyword evidence="3" id="KW-1185">Reference proteome</keyword>
<dbReference type="SMART" id="SM00028">
    <property type="entry name" value="TPR"/>
    <property type="match status" value="5"/>
</dbReference>
<dbReference type="SUPFAM" id="SSF48452">
    <property type="entry name" value="TPR-like"/>
    <property type="match status" value="3"/>
</dbReference>
<gene>
    <name evidence="2" type="ORF">J421_2296</name>
</gene>
<protein>
    <recommendedName>
        <fullName evidence="1">PIN domain-containing protein</fullName>
    </recommendedName>
</protein>
<dbReference type="PATRIC" id="fig|861299.3.peg.2337"/>
<dbReference type="EMBL" id="CP007128">
    <property type="protein sequence ID" value="AHG89833.1"/>
    <property type="molecule type" value="Genomic_DNA"/>
</dbReference>